<sequence length="497" mass="54958">MTWVKQTRHLFPATLLEAINNAIGGSVGVARKPSSLSHIDPGAALLIVPLGLFPLCELCVLVVVSACRHWSVMPKDVSNSNTELPFPGEYGPNGFAIQYLRLGSFTNSELSEHCKTFKLAYSGNKTTLTSRLTEFSKDKSLWESLIPGTTNAHKGPRKSEKKTKSKGSSLRRQTLFDGAAGVRVLNAPITERSRTTEEKAAILPWAQRIVAKYPYKLADAEPQTNPSLYISPPTTVDQSHTTNVQSPDPMQVLAGLWALLQQPQNSGDATAAGNISTVALSSGAIVPNTVQQQSEYSVPSTIVPVYPPAVNSMPSMSPSTVDEPHDTSNESPTRTLKMAGGKLLTFRECDIPDPPAVSYAKSIENLSTAFLSLLPTVYKYWKGTQWKGVKKTWFDWKILVRAMSKTSLEDFWMRYSVIDKSGAMQRMKYTPLLTQLSKERKVENEKLAEVAQRELTSEQLTYRKGADHFVMTKPSMIAAYYRKLKGLEVEEDGDEDY</sequence>
<feature type="region of interest" description="Disordered" evidence="1">
    <location>
        <begin position="146"/>
        <end position="172"/>
    </location>
</feature>
<reference evidence="2" key="1">
    <citation type="submission" date="2023-03" db="EMBL/GenBank/DDBJ databases">
        <title>Massive genome expansion in bonnet fungi (Mycena s.s.) driven by repeated elements and novel gene families across ecological guilds.</title>
        <authorList>
            <consortium name="Lawrence Berkeley National Laboratory"/>
            <person name="Harder C.B."/>
            <person name="Miyauchi S."/>
            <person name="Viragh M."/>
            <person name="Kuo A."/>
            <person name="Thoen E."/>
            <person name="Andreopoulos B."/>
            <person name="Lu D."/>
            <person name="Skrede I."/>
            <person name="Drula E."/>
            <person name="Henrissat B."/>
            <person name="Morin E."/>
            <person name="Kohler A."/>
            <person name="Barry K."/>
            <person name="LaButti K."/>
            <person name="Morin E."/>
            <person name="Salamov A."/>
            <person name="Lipzen A."/>
            <person name="Mereny Z."/>
            <person name="Hegedus B."/>
            <person name="Baldrian P."/>
            <person name="Stursova M."/>
            <person name="Weitz H."/>
            <person name="Taylor A."/>
            <person name="Grigoriev I.V."/>
            <person name="Nagy L.G."/>
            <person name="Martin F."/>
            <person name="Kauserud H."/>
        </authorList>
    </citation>
    <scope>NUCLEOTIDE SEQUENCE</scope>
    <source>
        <strain evidence="2">CBHHK188m</strain>
    </source>
</reference>
<comment type="caution">
    <text evidence="2">The sequence shown here is derived from an EMBL/GenBank/DDBJ whole genome shotgun (WGS) entry which is preliminary data.</text>
</comment>
<accession>A0AAD7KEV0</accession>
<feature type="region of interest" description="Disordered" evidence="1">
    <location>
        <begin position="314"/>
        <end position="334"/>
    </location>
</feature>
<protein>
    <recommendedName>
        <fullName evidence="4">SAP domain-containing protein</fullName>
    </recommendedName>
</protein>
<dbReference type="Proteomes" id="UP001215280">
    <property type="component" value="Unassembled WGS sequence"/>
</dbReference>
<organism evidence="2 3">
    <name type="scientific">Mycena maculata</name>
    <dbReference type="NCBI Taxonomy" id="230809"/>
    <lineage>
        <taxon>Eukaryota</taxon>
        <taxon>Fungi</taxon>
        <taxon>Dikarya</taxon>
        <taxon>Basidiomycota</taxon>
        <taxon>Agaricomycotina</taxon>
        <taxon>Agaricomycetes</taxon>
        <taxon>Agaricomycetidae</taxon>
        <taxon>Agaricales</taxon>
        <taxon>Marasmiineae</taxon>
        <taxon>Mycenaceae</taxon>
        <taxon>Mycena</taxon>
    </lineage>
</organism>
<evidence type="ECO:0000313" key="3">
    <source>
        <dbReference type="Proteomes" id="UP001215280"/>
    </source>
</evidence>
<name>A0AAD7KEV0_9AGAR</name>
<feature type="compositionally biased region" description="Basic residues" evidence="1">
    <location>
        <begin position="154"/>
        <end position="165"/>
    </location>
</feature>
<gene>
    <name evidence="2" type="ORF">DFH07DRAFT_997523</name>
</gene>
<evidence type="ECO:0000256" key="1">
    <source>
        <dbReference type="SAM" id="MobiDB-lite"/>
    </source>
</evidence>
<dbReference type="AlphaFoldDB" id="A0AAD7KEV0"/>
<dbReference type="EMBL" id="JARJLG010000002">
    <property type="protein sequence ID" value="KAJ7784005.1"/>
    <property type="molecule type" value="Genomic_DNA"/>
</dbReference>
<proteinExistence type="predicted"/>
<evidence type="ECO:0008006" key="4">
    <source>
        <dbReference type="Google" id="ProtNLM"/>
    </source>
</evidence>
<evidence type="ECO:0000313" key="2">
    <source>
        <dbReference type="EMBL" id="KAJ7784005.1"/>
    </source>
</evidence>
<keyword evidence="3" id="KW-1185">Reference proteome</keyword>